<evidence type="ECO:0000313" key="6">
    <source>
        <dbReference type="EMBL" id="AKU92621.1"/>
    </source>
</evidence>
<dbReference type="Proteomes" id="UP000055590">
    <property type="component" value="Chromosome"/>
</dbReference>
<protein>
    <submittedName>
        <fullName evidence="6">Transcriptional regulator, TetR family</fullName>
    </submittedName>
</protein>
<evidence type="ECO:0000256" key="4">
    <source>
        <dbReference type="PROSITE-ProRule" id="PRU00335"/>
    </source>
</evidence>
<keyword evidence="7" id="KW-1185">Reference proteome</keyword>
<dbReference type="SUPFAM" id="SSF46689">
    <property type="entry name" value="Homeodomain-like"/>
    <property type="match status" value="1"/>
</dbReference>
<dbReference type="RefSeq" id="WP_050726764.1">
    <property type="nucleotide sequence ID" value="NZ_CP012332.1"/>
</dbReference>
<feature type="domain" description="HTH tetR-type" evidence="5">
    <location>
        <begin position="9"/>
        <end position="69"/>
    </location>
</feature>
<gene>
    <name evidence="6" type="ORF">AKJ08_3008</name>
</gene>
<keyword evidence="1" id="KW-0805">Transcription regulation</keyword>
<dbReference type="InterPro" id="IPR036271">
    <property type="entry name" value="Tet_transcr_reg_TetR-rel_C_sf"/>
</dbReference>
<dbReference type="InterPro" id="IPR050109">
    <property type="entry name" value="HTH-type_TetR-like_transc_reg"/>
</dbReference>
<dbReference type="KEGG" id="vin:AKJ08_3008"/>
<reference evidence="6 7" key="1">
    <citation type="submission" date="2015-08" db="EMBL/GenBank/DDBJ databases">
        <authorList>
            <person name="Babu N.S."/>
            <person name="Beckwith C.J."/>
            <person name="Beseler K.G."/>
            <person name="Brison A."/>
            <person name="Carone J.V."/>
            <person name="Caskin T.P."/>
            <person name="Diamond M."/>
            <person name="Durham M.E."/>
            <person name="Foxe J.M."/>
            <person name="Go M."/>
            <person name="Henderson B.A."/>
            <person name="Jones I.B."/>
            <person name="McGettigan J.A."/>
            <person name="Micheletti S.J."/>
            <person name="Nasrallah M.E."/>
            <person name="Ortiz D."/>
            <person name="Piller C.R."/>
            <person name="Privatt S.R."/>
            <person name="Schneider S.L."/>
            <person name="Sharp S."/>
            <person name="Smith T.C."/>
            <person name="Stanton J.D."/>
            <person name="Ullery H.E."/>
            <person name="Wilson R.J."/>
            <person name="Serrano M.G."/>
            <person name="Buck G."/>
            <person name="Lee V."/>
            <person name="Wang Y."/>
            <person name="Carvalho R."/>
            <person name="Voegtly L."/>
            <person name="Shi R."/>
            <person name="Duckworth R."/>
            <person name="Johnson A."/>
            <person name="Loviza R."/>
            <person name="Walstead R."/>
            <person name="Shah Z."/>
            <person name="Kiflezghi M."/>
            <person name="Wade K."/>
            <person name="Ball S.L."/>
            <person name="Bradley K.W."/>
            <person name="Asai D.J."/>
            <person name="Bowman C.A."/>
            <person name="Russell D.A."/>
            <person name="Pope W.H."/>
            <person name="Jacobs-Sera D."/>
            <person name="Hendrix R.W."/>
            <person name="Hatfull G.F."/>
        </authorList>
    </citation>
    <scope>NUCLEOTIDE SEQUENCE [LARGE SCALE GENOMIC DNA]</scope>
    <source>
        <strain evidence="6 7">DSM 27710</strain>
    </source>
</reference>
<evidence type="ECO:0000256" key="3">
    <source>
        <dbReference type="ARBA" id="ARBA00023163"/>
    </source>
</evidence>
<dbReference type="PRINTS" id="PR00455">
    <property type="entry name" value="HTHTETR"/>
</dbReference>
<dbReference type="STRING" id="1391653.AKJ08_3008"/>
<accession>A0A0K1PGR5</accession>
<evidence type="ECO:0000256" key="2">
    <source>
        <dbReference type="ARBA" id="ARBA00023125"/>
    </source>
</evidence>
<evidence type="ECO:0000259" key="5">
    <source>
        <dbReference type="PROSITE" id="PS50977"/>
    </source>
</evidence>
<proteinExistence type="predicted"/>
<dbReference type="PROSITE" id="PS50977">
    <property type="entry name" value="HTH_TETR_2"/>
    <property type="match status" value="1"/>
</dbReference>
<evidence type="ECO:0000256" key="1">
    <source>
        <dbReference type="ARBA" id="ARBA00023015"/>
    </source>
</evidence>
<evidence type="ECO:0000313" key="7">
    <source>
        <dbReference type="Proteomes" id="UP000055590"/>
    </source>
</evidence>
<dbReference type="OrthoDB" id="5394806at2"/>
<dbReference type="InterPro" id="IPR001647">
    <property type="entry name" value="HTH_TetR"/>
</dbReference>
<organism evidence="6 7">
    <name type="scientific">Vulgatibacter incomptus</name>
    <dbReference type="NCBI Taxonomy" id="1391653"/>
    <lineage>
        <taxon>Bacteria</taxon>
        <taxon>Pseudomonadati</taxon>
        <taxon>Myxococcota</taxon>
        <taxon>Myxococcia</taxon>
        <taxon>Myxococcales</taxon>
        <taxon>Cystobacterineae</taxon>
        <taxon>Vulgatibacteraceae</taxon>
        <taxon>Vulgatibacter</taxon>
    </lineage>
</organism>
<keyword evidence="2 4" id="KW-0238">DNA-binding</keyword>
<feature type="DNA-binding region" description="H-T-H motif" evidence="4">
    <location>
        <begin position="32"/>
        <end position="51"/>
    </location>
</feature>
<dbReference type="AlphaFoldDB" id="A0A0K1PGR5"/>
<dbReference type="PANTHER" id="PTHR30055">
    <property type="entry name" value="HTH-TYPE TRANSCRIPTIONAL REGULATOR RUTR"/>
    <property type="match status" value="1"/>
</dbReference>
<name>A0A0K1PGR5_9BACT</name>
<dbReference type="GO" id="GO:0000976">
    <property type="term" value="F:transcription cis-regulatory region binding"/>
    <property type="evidence" value="ECO:0007669"/>
    <property type="project" value="TreeGrafter"/>
</dbReference>
<dbReference type="PANTHER" id="PTHR30055:SF234">
    <property type="entry name" value="HTH-TYPE TRANSCRIPTIONAL REGULATOR BETI"/>
    <property type="match status" value="1"/>
</dbReference>
<keyword evidence="3" id="KW-0804">Transcription</keyword>
<dbReference type="SUPFAM" id="SSF48498">
    <property type="entry name" value="Tetracyclin repressor-like, C-terminal domain"/>
    <property type="match status" value="1"/>
</dbReference>
<sequence>MNLRDRQREATRALLLEAAARLVAERGAEAATTRDLARAAGVAAGTVFAHFPDKASLYEALLHEHIERALDGALATLPAGFVDQLAHVAEALWAAYDSRPDLSRVLIAQTLFLSDPERPLAKQLARFQGWFVERLAAGLAAGEVPPIDPQLAFATFFSSYLGLLLSGLRGELPPEARASLFHAFLVQFFRTRE</sequence>
<dbReference type="GO" id="GO:0003700">
    <property type="term" value="F:DNA-binding transcription factor activity"/>
    <property type="evidence" value="ECO:0007669"/>
    <property type="project" value="TreeGrafter"/>
</dbReference>
<dbReference type="InterPro" id="IPR009057">
    <property type="entry name" value="Homeodomain-like_sf"/>
</dbReference>
<dbReference type="EMBL" id="CP012332">
    <property type="protein sequence ID" value="AKU92621.1"/>
    <property type="molecule type" value="Genomic_DNA"/>
</dbReference>
<dbReference type="Gene3D" id="1.10.357.10">
    <property type="entry name" value="Tetracycline Repressor, domain 2"/>
    <property type="match status" value="1"/>
</dbReference>
<dbReference type="Pfam" id="PF00440">
    <property type="entry name" value="TetR_N"/>
    <property type="match status" value="1"/>
</dbReference>